<dbReference type="Gene3D" id="3.40.50.300">
    <property type="entry name" value="P-loop containing nucleotide triphosphate hydrolases"/>
    <property type="match status" value="1"/>
</dbReference>
<dbReference type="InterPro" id="IPR008571">
    <property type="entry name" value="HerA-like"/>
</dbReference>
<feature type="non-terminal residue" evidence="2">
    <location>
        <position position="1"/>
    </location>
</feature>
<organism evidence="2">
    <name type="scientific">marine sediment metagenome</name>
    <dbReference type="NCBI Taxonomy" id="412755"/>
    <lineage>
        <taxon>unclassified sequences</taxon>
        <taxon>metagenomes</taxon>
        <taxon>ecological metagenomes</taxon>
    </lineage>
</organism>
<dbReference type="SUPFAM" id="SSF52540">
    <property type="entry name" value="P-loop containing nucleoside triphosphate hydrolases"/>
    <property type="match status" value="1"/>
</dbReference>
<evidence type="ECO:0000256" key="1">
    <source>
        <dbReference type="SAM" id="Coils"/>
    </source>
</evidence>
<name>X0T8P9_9ZZZZ</name>
<dbReference type="EMBL" id="BARS01006231">
    <property type="protein sequence ID" value="GAF84552.1"/>
    <property type="molecule type" value="Genomic_DNA"/>
</dbReference>
<reference evidence="2" key="1">
    <citation type="journal article" date="2014" name="Front. Microbiol.">
        <title>High frequency of phylogenetically diverse reductive dehalogenase-homologous genes in deep subseafloor sedimentary metagenomes.</title>
        <authorList>
            <person name="Kawai M."/>
            <person name="Futagami T."/>
            <person name="Toyoda A."/>
            <person name="Takaki Y."/>
            <person name="Nishi S."/>
            <person name="Hori S."/>
            <person name="Arai W."/>
            <person name="Tsubouchi T."/>
            <person name="Morono Y."/>
            <person name="Uchiyama I."/>
            <person name="Ito T."/>
            <person name="Fujiyama A."/>
            <person name="Inagaki F."/>
            <person name="Takami H."/>
        </authorList>
    </citation>
    <scope>NUCLEOTIDE SEQUENCE</scope>
    <source>
        <strain evidence="2">Expedition CK06-06</strain>
    </source>
</reference>
<feature type="coiled-coil region" evidence="1">
    <location>
        <begin position="125"/>
        <end position="152"/>
    </location>
</feature>
<dbReference type="PANTHER" id="PTHR42957:SF1">
    <property type="entry name" value="HELICASE MJ1565-RELATED"/>
    <property type="match status" value="1"/>
</dbReference>
<keyword evidence="1" id="KW-0175">Coiled coil</keyword>
<comment type="caution">
    <text evidence="2">The sequence shown here is derived from an EMBL/GenBank/DDBJ whole genome shotgun (WGS) entry which is preliminary data.</text>
</comment>
<proteinExistence type="predicted"/>
<sequence length="158" mass="18316">ELLPKKRKSSDLSDEFFDFIEKKFTRIAKEGRKYGISLVVSSQILSELNDEVKYNAQTRVFFKLSEKDIKSLKLDKETIRLIDGLRKGYAVVYSRDNLEIGRAIEIKVIPPIFLHCDPRIADKLYESEVQNIVEVRKKIESAQAKKKDSKKNFFLNSG</sequence>
<dbReference type="PANTHER" id="PTHR42957">
    <property type="entry name" value="HELICASE MJ1565-RELATED"/>
    <property type="match status" value="1"/>
</dbReference>
<dbReference type="AlphaFoldDB" id="X0T8P9"/>
<dbReference type="InterPro" id="IPR027417">
    <property type="entry name" value="P-loop_NTPase"/>
</dbReference>
<evidence type="ECO:0000313" key="2">
    <source>
        <dbReference type="EMBL" id="GAF84552.1"/>
    </source>
</evidence>
<protein>
    <submittedName>
        <fullName evidence="2">Uncharacterized protein</fullName>
    </submittedName>
</protein>
<accession>X0T8P9</accession>
<gene>
    <name evidence="2" type="ORF">S01H1_12173</name>
</gene>